<keyword evidence="3" id="KW-1185">Reference proteome</keyword>
<feature type="non-terminal residue" evidence="2">
    <location>
        <position position="1082"/>
    </location>
</feature>
<reference evidence="2" key="1">
    <citation type="submission" date="2021-02" db="EMBL/GenBank/DDBJ databases">
        <authorList>
            <person name="Dougan E. K."/>
            <person name="Rhodes N."/>
            <person name="Thang M."/>
            <person name="Chan C."/>
        </authorList>
    </citation>
    <scope>NUCLEOTIDE SEQUENCE</scope>
</reference>
<gene>
    <name evidence="2" type="primary">GIP</name>
    <name evidence="2" type="ORF">SNEC2469_LOCUS25952</name>
</gene>
<sequence length="1082" mass="120841">ADEMAAINVGDWLHGLSGPMGDLTDGSAQWWTQVLLSLEAYYKEYINAPAVRKLQLKPDDFASDMLKEAKWLRVDKRAASMLLQAIPENIRTEVLANRLQTTLSILARILTIYRPGSSVERQQVLKALEQPGTATSPMELVESLRRWARWLKRAQDLGLQVPDSSILLRGIDQASKGQLEKQGEVAFRANMLRTHEIYYNLVNSDREGDGNSSSLQSQDVTVLTASSHMTGTIFLEKNAVIVVKIVVARAKIKNMKGAENKRDDGTVPAAAAPQVSTSVPSTSGGQSGSLGASTDSSSSAAASGDGASSVRDVDDFLKNATQILKMMADQQTSTRPGPSMKILKKVIKNYEGRMALVDSGATHPLRTATFSEWSKADEVDVVVAGDGVKRMRQNASGTLLMGPESTSAQTILPLGSLVSVLGYDLVWTKKKCILRSPEGMETVLRVTSGCPEVSEATALELIAKIEQEKVVQLNHNTEVTKQAMARARDVQLDPLWERSLKDYVAKGKFEDGFRAMASAPWAAEELQREMARILTDLPVDDKGAWDLMQQLGFNRRMRKRMMAKDWVVKLCSGRRSPTDKWFKAVENNGTVVLDIDTQRLPQLDLLRPGAGVMMMLLWGAATGRIAGVLSGLPRHNALEHSLRAVVLYEVATAGREATCKEADVPLDGVAFSLWASSESEEDESSLVWMFKWFRRWSVERRMDLCHFEQGGLGHPMRRPTTMVTNLDVVELKGVQDSRSHDDEDKGTWSQWAPMFVRTMARGLKRWRLRPGWYTRMVKAMKASDRKAWERHLANDHVPYRADCLQCIHNATGRPHRKCLHRDCYVLSADTLGPVRVAGVKGERYAVVFTYQFPKQKLLAEDQPITDEDLDGWTLDVKPEEAPTIADDADDYDEYVPDLDEPVELSPEEQEELRRVQQEPFIAARGAKKKEISDDWWEFRESSGVLIRHHVTPRTVLFRPTSWNGCPISPSVLDYTRVTEVKYMSGGVDTETSDWHGPQSGSRALERPWTGCTMFTVSTAEVLEDEAELKRDEETWEKIIGDLTKPVEMDTIYLVYPVRARRGGDAMLAVQEAVLRLKLLGLP</sequence>
<protein>
    <submittedName>
        <fullName evidence="2">GIP protein</fullName>
    </submittedName>
</protein>
<accession>A0A812ZZQ8</accession>
<comment type="caution">
    <text evidence="2">The sequence shown here is derived from an EMBL/GenBank/DDBJ whole genome shotgun (WGS) entry which is preliminary data.</text>
</comment>
<name>A0A812ZZQ8_9DINO</name>
<proteinExistence type="predicted"/>
<feature type="compositionally biased region" description="Basic and acidic residues" evidence="1">
    <location>
        <begin position="256"/>
        <end position="265"/>
    </location>
</feature>
<evidence type="ECO:0000313" key="2">
    <source>
        <dbReference type="EMBL" id="CAE7845175.1"/>
    </source>
</evidence>
<feature type="compositionally biased region" description="Low complexity" evidence="1">
    <location>
        <begin position="289"/>
        <end position="309"/>
    </location>
</feature>
<organism evidence="2 3">
    <name type="scientific">Symbiodinium necroappetens</name>
    <dbReference type="NCBI Taxonomy" id="1628268"/>
    <lineage>
        <taxon>Eukaryota</taxon>
        <taxon>Sar</taxon>
        <taxon>Alveolata</taxon>
        <taxon>Dinophyceae</taxon>
        <taxon>Suessiales</taxon>
        <taxon>Symbiodiniaceae</taxon>
        <taxon>Symbiodinium</taxon>
    </lineage>
</organism>
<dbReference type="EMBL" id="CAJNJA010051958">
    <property type="protein sequence ID" value="CAE7845175.1"/>
    <property type="molecule type" value="Genomic_DNA"/>
</dbReference>
<feature type="non-terminal residue" evidence="2">
    <location>
        <position position="1"/>
    </location>
</feature>
<evidence type="ECO:0000313" key="3">
    <source>
        <dbReference type="Proteomes" id="UP000601435"/>
    </source>
</evidence>
<dbReference type="OrthoDB" id="416991at2759"/>
<feature type="compositionally biased region" description="Polar residues" evidence="1">
    <location>
        <begin position="274"/>
        <end position="284"/>
    </location>
</feature>
<evidence type="ECO:0000256" key="1">
    <source>
        <dbReference type="SAM" id="MobiDB-lite"/>
    </source>
</evidence>
<feature type="region of interest" description="Disordered" evidence="1">
    <location>
        <begin position="256"/>
        <end position="310"/>
    </location>
</feature>
<dbReference type="AlphaFoldDB" id="A0A812ZZQ8"/>
<dbReference type="Proteomes" id="UP000601435">
    <property type="component" value="Unassembled WGS sequence"/>
</dbReference>